<evidence type="ECO:0000256" key="7">
    <source>
        <dbReference type="ARBA" id="ARBA00022927"/>
    </source>
</evidence>
<keyword evidence="3 10" id="KW-0813">Transport</keyword>
<dbReference type="Gene3D" id="3.30.1150.10">
    <property type="match status" value="1"/>
</dbReference>
<accession>A0A4V5ZQW1</accession>
<dbReference type="AlphaFoldDB" id="A0A4V5ZQW1"/>
<evidence type="ECO:0000256" key="1">
    <source>
        <dbReference type="ARBA" id="ARBA00004383"/>
    </source>
</evidence>
<dbReference type="GO" id="GO:0055085">
    <property type="term" value="P:transmembrane transport"/>
    <property type="evidence" value="ECO:0007669"/>
    <property type="project" value="InterPro"/>
</dbReference>
<evidence type="ECO:0000313" key="12">
    <source>
        <dbReference type="EMBL" id="TKR32803.1"/>
    </source>
</evidence>
<evidence type="ECO:0000256" key="9">
    <source>
        <dbReference type="ARBA" id="ARBA00023136"/>
    </source>
</evidence>
<reference evidence="12 13" key="1">
    <citation type="submission" date="2019-04" db="EMBL/GenBank/DDBJ databases">
        <title>Reference strain of H23.</title>
        <authorList>
            <person name="Luo X."/>
        </authorList>
    </citation>
    <scope>NUCLEOTIDE SEQUENCE [LARGE SCALE GENOMIC DNA]</scope>
    <source>
        <strain evidence="12 13">H23</strain>
    </source>
</reference>
<proteinExistence type="inferred from homology"/>
<evidence type="ECO:0000256" key="2">
    <source>
        <dbReference type="ARBA" id="ARBA00006555"/>
    </source>
</evidence>
<keyword evidence="9" id="KW-0472">Membrane</keyword>
<evidence type="ECO:0000256" key="3">
    <source>
        <dbReference type="ARBA" id="ARBA00022448"/>
    </source>
</evidence>
<organism evidence="12 13">
    <name type="scientific">Luteimonas gilva</name>
    <dbReference type="NCBI Taxonomy" id="2572684"/>
    <lineage>
        <taxon>Bacteria</taxon>
        <taxon>Pseudomonadati</taxon>
        <taxon>Pseudomonadota</taxon>
        <taxon>Gammaproteobacteria</taxon>
        <taxon>Lysobacterales</taxon>
        <taxon>Lysobacteraceae</taxon>
        <taxon>Luteimonas</taxon>
    </lineage>
</organism>
<dbReference type="EMBL" id="SZUA01000001">
    <property type="protein sequence ID" value="TKR32803.1"/>
    <property type="molecule type" value="Genomic_DNA"/>
</dbReference>
<evidence type="ECO:0000256" key="10">
    <source>
        <dbReference type="RuleBase" id="RU362123"/>
    </source>
</evidence>
<dbReference type="Pfam" id="PF03544">
    <property type="entry name" value="TonB_C"/>
    <property type="match status" value="1"/>
</dbReference>
<feature type="domain" description="TonB C-terminal" evidence="11">
    <location>
        <begin position="136"/>
        <end position="227"/>
    </location>
</feature>
<dbReference type="GO" id="GO:0015031">
    <property type="term" value="P:protein transport"/>
    <property type="evidence" value="ECO:0007669"/>
    <property type="project" value="UniProtKB-UniRule"/>
</dbReference>
<dbReference type="GO" id="GO:0098797">
    <property type="term" value="C:plasma membrane protein complex"/>
    <property type="evidence" value="ECO:0007669"/>
    <property type="project" value="TreeGrafter"/>
</dbReference>
<evidence type="ECO:0000313" key="13">
    <source>
        <dbReference type="Proteomes" id="UP000308707"/>
    </source>
</evidence>
<protein>
    <recommendedName>
        <fullName evidence="10">Protein TonB</fullName>
    </recommendedName>
</protein>
<evidence type="ECO:0000256" key="5">
    <source>
        <dbReference type="ARBA" id="ARBA00022519"/>
    </source>
</evidence>
<dbReference type="SUPFAM" id="SSF74653">
    <property type="entry name" value="TolA/TonB C-terminal domain"/>
    <property type="match status" value="1"/>
</dbReference>
<comment type="subcellular location">
    <subcellularLocation>
        <location evidence="1 10">Cell inner membrane</location>
        <topology evidence="1 10">Single-pass membrane protein</topology>
        <orientation evidence="1 10">Periplasmic side</orientation>
    </subcellularLocation>
</comment>
<dbReference type="InterPro" id="IPR003538">
    <property type="entry name" value="TonB"/>
</dbReference>
<dbReference type="GO" id="GO:0015891">
    <property type="term" value="P:siderophore transport"/>
    <property type="evidence" value="ECO:0007669"/>
    <property type="project" value="InterPro"/>
</dbReference>
<keyword evidence="7 10" id="KW-0653">Protein transport</keyword>
<dbReference type="Proteomes" id="UP000308707">
    <property type="component" value="Unassembled WGS sequence"/>
</dbReference>
<evidence type="ECO:0000256" key="6">
    <source>
        <dbReference type="ARBA" id="ARBA00022692"/>
    </source>
</evidence>
<dbReference type="InterPro" id="IPR006260">
    <property type="entry name" value="TonB/TolA_C"/>
</dbReference>
<dbReference type="PRINTS" id="PR01374">
    <property type="entry name" value="TONBPROTEIN"/>
</dbReference>
<keyword evidence="10" id="KW-0735">Signal-anchor</keyword>
<dbReference type="GO" id="GO:0030288">
    <property type="term" value="C:outer membrane-bounded periplasmic space"/>
    <property type="evidence" value="ECO:0007669"/>
    <property type="project" value="InterPro"/>
</dbReference>
<sequence length="227" mass="24326">MVLSQHRGFRFSFAEDDTGNSPNPLRIAVTSTALALHAVALLVLLAPVAMPPAPVVDEPEPTIKLVPIEPKPVIVDTKKEEPTAKADPKPVASKPVLNNAVETPIVTQRPTDDFVPDVAVAIADPVPTGNIEPPAPSPVQLAYLNAPPPPYPRAAQTQHREGMVMLQITVDLDGRPIAVEIAQSSGHRDLDAAARAHVLKHWRFQPAMKDGHAIQAIGMVPINFTLN</sequence>
<comment type="caution">
    <text evidence="12">The sequence shown here is derived from an EMBL/GenBank/DDBJ whole genome shotgun (WGS) entry which is preliminary data.</text>
</comment>
<keyword evidence="13" id="KW-1185">Reference proteome</keyword>
<keyword evidence="8" id="KW-1133">Transmembrane helix</keyword>
<evidence type="ECO:0000256" key="8">
    <source>
        <dbReference type="ARBA" id="ARBA00022989"/>
    </source>
</evidence>
<keyword evidence="6" id="KW-0812">Transmembrane</keyword>
<dbReference type="PANTHER" id="PTHR33446:SF2">
    <property type="entry name" value="PROTEIN TONB"/>
    <property type="match status" value="1"/>
</dbReference>
<dbReference type="OrthoDB" id="9792439at2"/>
<dbReference type="RefSeq" id="WP_137265012.1">
    <property type="nucleotide sequence ID" value="NZ_SZUA01000001.1"/>
</dbReference>
<dbReference type="InterPro" id="IPR037682">
    <property type="entry name" value="TonB_C"/>
</dbReference>
<keyword evidence="5 10" id="KW-0997">Cell inner membrane</keyword>
<name>A0A4V5ZQW1_9GAMM</name>
<dbReference type="PANTHER" id="PTHR33446">
    <property type="entry name" value="PROTEIN TONB-RELATED"/>
    <property type="match status" value="1"/>
</dbReference>
<keyword evidence="4 10" id="KW-1003">Cell membrane</keyword>
<dbReference type="InterPro" id="IPR051045">
    <property type="entry name" value="TonB-dependent_transducer"/>
</dbReference>
<dbReference type="NCBIfam" id="TIGR01352">
    <property type="entry name" value="tonB_Cterm"/>
    <property type="match status" value="1"/>
</dbReference>
<comment type="similarity">
    <text evidence="2 10">Belongs to the TonB family.</text>
</comment>
<dbReference type="GO" id="GO:0031992">
    <property type="term" value="F:energy transducer activity"/>
    <property type="evidence" value="ECO:0007669"/>
    <property type="project" value="InterPro"/>
</dbReference>
<comment type="function">
    <text evidence="10">Interacts with outer membrane receptor proteins that carry out high-affinity binding and energy dependent uptake into the periplasmic space of specific substrates. It could act to transduce energy from the cytoplasmic membrane to specific energy-requiring processes in the outer membrane, resulting in the release into the periplasm of ligands bound by these outer membrane proteins.</text>
</comment>
<evidence type="ECO:0000256" key="4">
    <source>
        <dbReference type="ARBA" id="ARBA00022475"/>
    </source>
</evidence>
<gene>
    <name evidence="12" type="ORF">FCE95_00250</name>
</gene>
<evidence type="ECO:0000259" key="11">
    <source>
        <dbReference type="PROSITE" id="PS52015"/>
    </source>
</evidence>
<dbReference type="PROSITE" id="PS52015">
    <property type="entry name" value="TONB_CTD"/>
    <property type="match status" value="1"/>
</dbReference>